<evidence type="ECO:0000313" key="11">
    <source>
        <dbReference type="Proteomes" id="UP000011765"/>
    </source>
</evidence>
<evidence type="ECO:0000256" key="6">
    <source>
        <dbReference type="ARBA" id="ARBA00022884"/>
    </source>
</evidence>
<keyword evidence="6" id="KW-0694">RNA-binding</keyword>
<comment type="similarity">
    <text evidence="1">Belongs to the CRISPR-associated Csm3 family.</text>
</comment>
<keyword evidence="4" id="KW-0255">Endonuclease</keyword>
<evidence type="ECO:0000256" key="3">
    <source>
        <dbReference type="ARBA" id="ARBA00022722"/>
    </source>
</evidence>
<evidence type="ECO:0000256" key="7">
    <source>
        <dbReference type="ARBA" id="ARBA00023118"/>
    </source>
</evidence>
<dbReference type="NCBIfam" id="TIGR02582">
    <property type="entry name" value="cas7_TM1809"/>
    <property type="match status" value="1"/>
</dbReference>
<dbReference type="GO" id="GO:0004519">
    <property type="term" value="F:endonuclease activity"/>
    <property type="evidence" value="ECO:0007669"/>
    <property type="project" value="UniProtKB-KW"/>
</dbReference>
<sequence>MLTYKNLTGKIYCVTGLRVGTSTGSVEIGGNDNPVIRNPYNDEPYIPGSSIKGKVRSILEWALGKVSGDGKTHSCGEPDCPICNIFGISASNSIEADSNSPRIARAIFRDAFLTNNTKKWLKDRDIVKFTEIKYENFINRCTAKAENPRPIERIPAGAEFDFSLSFRMFKEDDKEYWKTLLCGLKLLENDSLGGCGSRGYGRIKFSELKDETGQDMLEQLRSINI</sequence>
<dbReference type="InterPro" id="IPR052216">
    <property type="entry name" value="CRISPR_Csm3_endoribonuclease"/>
</dbReference>
<dbReference type="Proteomes" id="UP000011765">
    <property type="component" value="Chromosome"/>
</dbReference>
<evidence type="ECO:0000256" key="4">
    <source>
        <dbReference type="ARBA" id="ARBA00022759"/>
    </source>
</evidence>
<dbReference type="GO" id="GO:0051607">
    <property type="term" value="P:defense response to virus"/>
    <property type="evidence" value="ECO:0007669"/>
    <property type="project" value="UniProtKB-KW"/>
</dbReference>
<evidence type="ECO:0000313" key="10">
    <source>
        <dbReference type="EMBL" id="AEE15338.1"/>
    </source>
</evidence>
<dbReference type="Pfam" id="PF03787">
    <property type="entry name" value="RAMPs"/>
    <property type="match status" value="1"/>
</dbReference>
<proteinExistence type="inferred from homology"/>
<dbReference type="KEGG" id="tnr:Thena_1731"/>
<gene>
    <name evidence="10" type="ORF">Thena_1731</name>
</gene>
<dbReference type="PANTHER" id="PTHR35579">
    <property type="entry name" value="CRISPR SYSTEM CMS ENDORIBONUCLEASE CSM3"/>
    <property type="match status" value="1"/>
</dbReference>
<dbReference type="InterPro" id="IPR013412">
    <property type="entry name" value="CRISPR-assoc_RAMP_Csm3"/>
</dbReference>
<keyword evidence="11" id="KW-1185">Reference proteome</keyword>
<dbReference type="eggNOG" id="COG1337">
    <property type="taxonomic scope" value="Bacteria"/>
</dbReference>
<reference evidence="10 11" key="1">
    <citation type="submission" date="2011-04" db="EMBL/GenBank/DDBJ databases">
        <title>The complete genome of Thermodesulfobium narugense DSM 14796.</title>
        <authorList>
            <consortium name="US DOE Joint Genome Institute (JGI-PGF)"/>
            <person name="Lucas S."/>
            <person name="Han J."/>
            <person name="Lapidus A."/>
            <person name="Bruce D."/>
            <person name="Goodwin L."/>
            <person name="Pitluck S."/>
            <person name="Peters L."/>
            <person name="Kyrpides N."/>
            <person name="Mavromatis K."/>
            <person name="Pagani I."/>
            <person name="Ivanova N."/>
            <person name="Ovchinnikova G."/>
            <person name="Zhang X."/>
            <person name="Saunders L."/>
            <person name="Detter J.C."/>
            <person name="Tapia R."/>
            <person name="Han C."/>
            <person name="Land M."/>
            <person name="Hauser L."/>
            <person name="Markowitz V."/>
            <person name="Cheng J.-F."/>
            <person name="Hugenholtz P."/>
            <person name="Woyke T."/>
            <person name="Wu D."/>
            <person name="Spring S."/>
            <person name="Schroeder M."/>
            <person name="Brambilla E."/>
            <person name="Klenk H.-P."/>
            <person name="Eisen J.A."/>
        </authorList>
    </citation>
    <scope>NUCLEOTIDE SEQUENCE [LARGE SCALE GENOMIC DNA]</scope>
    <source>
        <strain evidence="10 11">DSM 14796</strain>
    </source>
</reference>
<dbReference type="AlphaFoldDB" id="M1E8T5"/>
<keyword evidence="5" id="KW-0378">Hydrolase</keyword>
<evidence type="ECO:0000259" key="9">
    <source>
        <dbReference type="Pfam" id="PF03787"/>
    </source>
</evidence>
<dbReference type="OrthoDB" id="1063910at2"/>
<accession>M1E8T5</accession>
<protein>
    <recommendedName>
        <fullName evidence="2">CRISPR system Cms endoribonuclease Csm3</fullName>
    </recommendedName>
    <alternativeName>
        <fullName evidence="8">CRISPR type III A-associated RAMP protein Csm3</fullName>
    </alternativeName>
</protein>
<evidence type="ECO:0000256" key="1">
    <source>
        <dbReference type="ARBA" id="ARBA00006342"/>
    </source>
</evidence>
<dbReference type="HOGENOM" id="CLU_067743_0_0_9"/>
<dbReference type="STRING" id="747365.Thena_1731"/>
<evidence type="ECO:0000256" key="8">
    <source>
        <dbReference type="ARBA" id="ARBA00033183"/>
    </source>
</evidence>
<keyword evidence="3" id="KW-0540">Nuclease</keyword>
<dbReference type="GO" id="GO:0016787">
    <property type="term" value="F:hydrolase activity"/>
    <property type="evidence" value="ECO:0007669"/>
    <property type="project" value="UniProtKB-KW"/>
</dbReference>
<name>M1E8T5_9BACT</name>
<evidence type="ECO:0000256" key="5">
    <source>
        <dbReference type="ARBA" id="ARBA00022801"/>
    </source>
</evidence>
<dbReference type="PANTHER" id="PTHR35579:SF3">
    <property type="entry name" value="CRISPR SYSTEM CMS ENDORIBONUCLEASE CSM3"/>
    <property type="match status" value="1"/>
</dbReference>
<feature type="domain" description="CRISPR type III-associated protein" evidence="9">
    <location>
        <begin position="10"/>
        <end position="204"/>
    </location>
</feature>
<dbReference type="EMBL" id="CP002690">
    <property type="protein sequence ID" value="AEE15338.1"/>
    <property type="molecule type" value="Genomic_DNA"/>
</dbReference>
<dbReference type="InterPro" id="IPR005537">
    <property type="entry name" value="RAMP_III_fam"/>
</dbReference>
<dbReference type="RefSeq" id="WP_013757058.1">
    <property type="nucleotide sequence ID" value="NC_015499.1"/>
</dbReference>
<evidence type="ECO:0000256" key="2">
    <source>
        <dbReference type="ARBA" id="ARBA00022150"/>
    </source>
</evidence>
<organism evidence="10 11">
    <name type="scientific">Thermodesulfobium narugense DSM 14796</name>
    <dbReference type="NCBI Taxonomy" id="747365"/>
    <lineage>
        <taxon>Bacteria</taxon>
        <taxon>Pseudomonadati</taxon>
        <taxon>Thermodesulfobiota</taxon>
        <taxon>Thermodesulfobiia</taxon>
        <taxon>Thermodesulfobiales</taxon>
        <taxon>Thermodesulfobiaceae</taxon>
        <taxon>Thermodesulfobium</taxon>
    </lineage>
</organism>
<keyword evidence="7" id="KW-0051">Antiviral defense</keyword>
<dbReference type="GO" id="GO:0003723">
    <property type="term" value="F:RNA binding"/>
    <property type="evidence" value="ECO:0007669"/>
    <property type="project" value="UniProtKB-KW"/>
</dbReference>